<organism evidence="1 2">
    <name type="scientific">Providencia rettgeri</name>
    <dbReference type="NCBI Taxonomy" id="587"/>
    <lineage>
        <taxon>Bacteria</taxon>
        <taxon>Pseudomonadati</taxon>
        <taxon>Pseudomonadota</taxon>
        <taxon>Gammaproteobacteria</taxon>
        <taxon>Enterobacterales</taxon>
        <taxon>Morganellaceae</taxon>
        <taxon>Providencia</taxon>
    </lineage>
</organism>
<geneLocation type="plasmid" evidence="1 2">
    <name>p15628A_320</name>
</geneLocation>
<evidence type="ECO:0000313" key="2">
    <source>
        <dbReference type="Proteomes" id="UP000682358"/>
    </source>
</evidence>
<accession>A0AAJ6JXF6</accession>
<dbReference type="Proteomes" id="UP000682358">
    <property type="component" value="Plasmid p15628A_320"/>
</dbReference>
<gene>
    <name evidence="1" type="ORF">KOF27_21450</name>
</gene>
<dbReference type="EMBL" id="CP123373">
    <property type="protein sequence ID" value="WHT95774.1"/>
    <property type="molecule type" value="Genomic_DNA"/>
</dbReference>
<proteinExistence type="predicted"/>
<dbReference type="AlphaFoldDB" id="A0AAJ6JXF6"/>
<keyword evidence="1" id="KW-0614">Plasmid</keyword>
<sequence length="142" mass="15703">MNQVAKLDLAQIRQQAINDGLLVDQSSIGKQAGFLTNVAVTPAIVDGVFGADGKHSVEDFLFMFLQLCVAQTKVAFTDNKNWGKIRLYYPMPTVDGFFKPTEVVIKSDPVTADVTIMMASEDGTHLCLWYSQNSPPFRGRPF</sequence>
<name>A0AAJ6JXF6_PRORE</name>
<evidence type="ECO:0000313" key="1">
    <source>
        <dbReference type="EMBL" id="WHT95774.1"/>
    </source>
</evidence>
<protein>
    <submittedName>
        <fullName evidence="1">Uncharacterized protein</fullName>
    </submittedName>
</protein>
<reference evidence="1" key="1">
    <citation type="submission" date="2023-04" db="EMBL/GenBank/DDBJ databases">
        <title>Co-integrate Col3M blaNDM-1-harbouring plasmids in clinical Providencia rettgeri isolates from Argentina.</title>
        <authorList>
            <person name="de Belder D."/>
            <person name="Martino F."/>
            <person name="Tijet N."/>
            <person name="Melano R.G."/>
            <person name="Faccone D."/>
            <person name="de Mendieta J.M."/>
            <person name="Rapoport M."/>
            <person name="Albornoz E."/>
            <person name="Petroni A."/>
            <person name="Tuduri E."/>
            <person name="Derdoy L."/>
            <person name="Cogut S."/>
            <person name="Errecalde L."/>
            <person name="Pasteran F."/>
            <person name="Corso A."/>
            <person name="Gomez S.A."/>
        </authorList>
    </citation>
    <scope>NUCLEOTIDE SEQUENCE</scope>
    <source>
        <strain evidence="1">PreM15628</strain>
        <plasmid evidence="1">p15628A_320</plasmid>
    </source>
</reference>